<dbReference type="InParanoid" id="A0A0H2R860"/>
<gene>
    <name evidence="1" type="ORF">SCHPADRAFT_625052</name>
</gene>
<dbReference type="EMBL" id="KQ086110">
    <property type="protein sequence ID" value="KLO08010.1"/>
    <property type="molecule type" value="Genomic_DNA"/>
</dbReference>
<evidence type="ECO:0000313" key="1">
    <source>
        <dbReference type="EMBL" id="KLO08010.1"/>
    </source>
</evidence>
<dbReference type="AlphaFoldDB" id="A0A0H2R860"/>
<keyword evidence="2" id="KW-1185">Reference proteome</keyword>
<organism evidence="1 2">
    <name type="scientific">Schizopora paradoxa</name>
    <dbReference type="NCBI Taxonomy" id="27342"/>
    <lineage>
        <taxon>Eukaryota</taxon>
        <taxon>Fungi</taxon>
        <taxon>Dikarya</taxon>
        <taxon>Basidiomycota</taxon>
        <taxon>Agaricomycotina</taxon>
        <taxon>Agaricomycetes</taxon>
        <taxon>Hymenochaetales</taxon>
        <taxon>Schizoporaceae</taxon>
        <taxon>Schizopora</taxon>
    </lineage>
</organism>
<accession>A0A0H2R860</accession>
<proteinExistence type="predicted"/>
<name>A0A0H2R860_9AGAM</name>
<dbReference type="Proteomes" id="UP000053477">
    <property type="component" value="Unassembled WGS sequence"/>
</dbReference>
<evidence type="ECO:0008006" key="3">
    <source>
        <dbReference type="Google" id="ProtNLM"/>
    </source>
</evidence>
<evidence type="ECO:0000313" key="2">
    <source>
        <dbReference type="Proteomes" id="UP000053477"/>
    </source>
</evidence>
<dbReference type="OrthoDB" id="3203373at2759"/>
<sequence length="256" mass="28903">MTLAGLTVNETELDGLLSALELLKRCGGKTEDERQIWCLDWLRTTTRMTTSKISASNAKAALTRMKALKKVMDILSGSLANAIMQVTETTAHVVRAVGFSSLPDDVIARVFELYHEEMHHSNMSGDIIHSPQHLASICTRFRRIALHLPHLWEDVSSLSSQDWISCLQGRSQTSEVFINQYYGTSKTVEEALQQIRPTNEWKGLHIYYQGAKSGRKIFQRWRCSRYSGVESPSIAVGSTCTRPPTPTYLSNLWREI</sequence>
<dbReference type="STRING" id="27342.A0A0H2R860"/>
<reference evidence="1 2" key="1">
    <citation type="submission" date="2015-04" db="EMBL/GenBank/DDBJ databases">
        <title>Complete genome sequence of Schizopora paradoxa KUC8140, a cosmopolitan wood degrader in East Asia.</title>
        <authorList>
            <consortium name="DOE Joint Genome Institute"/>
            <person name="Min B."/>
            <person name="Park H."/>
            <person name="Jang Y."/>
            <person name="Kim J.-J."/>
            <person name="Kim K.H."/>
            <person name="Pangilinan J."/>
            <person name="Lipzen A."/>
            <person name="Riley R."/>
            <person name="Grigoriev I.V."/>
            <person name="Spatafora J.W."/>
            <person name="Choi I.-G."/>
        </authorList>
    </citation>
    <scope>NUCLEOTIDE SEQUENCE [LARGE SCALE GENOMIC DNA]</scope>
    <source>
        <strain evidence="1 2">KUC8140</strain>
    </source>
</reference>
<protein>
    <recommendedName>
        <fullName evidence="3">F-box domain-containing protein</fullName>
    </recommendedName>
</protein>